<dbReference type="CDD" id="cd08267">
    <property type="entry name" value="MDR1"/>
    <property type="match status" value="1"/>
</dbReference>
<name>A0A7S2URQ1_9STRA</name>
<dbReference type="Pfam" id="PF13602">
    <property type="entry name" value="ADH_zinc_N_2"/>
    <property type="match status" value="1"/>
</dbReference>
<dbReference type="Gene3D" id="3.40.50.720">
    <property type="entry name" value="NAD(P)-binding Rossmann-like Domain"/>
    <property type="match status" value="1"/>
</dbReference>
<gene>
    <name evidence="2" type="ORF">ASEP1449_LOCUS17733</name>
</gene>
<reference evidence="2" key="1">
    <citation type="submission" date="2021-01" db="EMBL/GenBank/DDBJ databases">
        <authorList>
            <person name="Corre E."/>
            <person name="Pelletier E."/>
            <person name="Niang G."/>
            <person name="Scheremetjew M."/>
            <person name="Finn R."/>
            <person name="Kale V."/>
            <person name="Holt S."/>
            <person name="Cochrane G."/>
            <person name="Meng A."/>
            <person name="Brown T."/>
            <person name="Cohen L."/>
        </authorList>
    </citation>
    <scope>NUCLEOTIDE SEQUENCE</scope>
    <source>
        <strain evidence="2">CCMP2084</strain>
    </source>
</reference>
<dbReference type="InterPro" id="IPR011032">
    <property type="entry name" value="GroES-like_sf"/>
</dbReference>
<dbReference type="InterPro" id="IPR036291">
    <property type="entry name" value="NAD(P)-bd_dom_sf"/>
</dbReference>
<dbReference type="SUPFAM" id="SSF51735">
    <property type="entry name" value="NAD(P)-binding Rossmann-fold domains"/>
    <property type="match status" value="1"/>
</dbReference>
<dbReference type="GO" id="GO:0016491">
    <property type="term" value="F:oxidoreductase activity"/>
    <property type="evidence" value="ECO:0007669"/>
    <property type="project" value="InterPro"/>
</dbReference>
<evidence type="ECO:0000259" key="1">
    <source>
        <dbReference type="SMART" id="SM00829"/>
    </source>
</evidence>
<dbReference type="SUPFAM" id="SSF50129">
    <property type="entry name" value="GroES-like"/>
    <property type="match status" value="1"/>
</dbReference>
<dbReference type="InterPro" id="IPR052585">
    <property type="entry name" value="Lipid_raft_assoc_Zn_ADH"/>
</dbReference>
<dbReference type="PANTHER" id="PTHR43482:SF1">
    <property type="entry name" value="PROTEIN AST1-RELATED"/>
    <property type="match status" value="1"/>
</dbReference>
<feature type="domain" description="Enoyl reductase (ER)" evidence="1">
    <location>
        <begin position="18"/>
        <end position="353"/>
    </location>
</feature>
<dbReference type="AlphaFoldDB" id="A0A7S2URQ1"/>
<dbReference type="InterPro" id="IPR013154">
    <property type="entry name" value="ADH-like_N"/>
</dbReference>
<protein>
    <recommendedName>
        <fullName evidence="1">Enoyl reductase (ER) domain-containing protein</fullName>
    </recommendedName>
</protein>
<organism evidence="2">
    <name type="scientific">Attheya septentrionalis</name>
    <dbReference type="NCBI Taxonomy" id="420275"/>
    <lineage>
        <taxon>Eukaryota</taxon>
        <taxon>Sar</taxon>
        <taxon>Stramenopiles</taxon>
        <taxon>Ochrophyta</taxon>
        <taxon>Bacillariophyta</taxon>
        <taxon>Coscinodiscophyceae</taxon>
        <taxon>Chaetocerotophycidae</taxon>
        <taxon>Chaetocerotales</taxon>
        <taxon>Attheyaceae</taxon>
        <taxon>Attheya</taxon>
    </lineage>
</organism>
<evidence type="ECO:0000313" key="2">
    <source>
        <dbReference type="EMBL" id="CAD9825899.1"/>
    </source>
</evidence>
<proteinExistence type="predicted"/>
<dbReference type="Pfam" id="PF08240">
    <property type="entry name" value="ADH_N"/>
    <property type="match status" value="1"/>
</dbReference>
<sequence>MTPILPQTMKAAVATGFGEIDGNIFVHTDWPVPSSPPPPGHLVVRVLACALAPGDVRVLSGKTDFIQLPESGHPYVIGSDVSGVVASCHENETKFQPGDYVVCRFDEPKPNGGVAEYQLVKAKLTEKCPRSISPIVSCGLPASAMAAKLLAGYVQPKDRVLVIGGSGAVGSSVIQYVKAAGASYIVAVSTQSGLCQSLGADRVLNYRVQKPWWQQPDFQKDKFNVVIDLVNGDNWTTGGCSALAVESTGTYVAAITGVETELEAHGWTDVIKMILAFMGRMLYSRIHFNLPKWVAPKALKLEDGDLAELFQDVVKGELKPVMDPSSPFPFTEEGVRQAMHLQQSRHAHGKVVIQVSDDLNVE</sequence>
<dbReference type="Gene3D" id="3.90.180.10">
    <property type="entry name" value="Medium-chain alcohol dehydrogenases, catalytic domain"/>
    <property type="match status" value="1"/>
</dbReference>
<dbReference type="InterPro" id="IPR020843">
    <property type="entry name" value="ER"/>
</dbReference>
<accession>A0A7S2URQ1</accession>
<dbReference type="PANTHER" id="PTHR43482">
    <property type="entry name" value="PROTEIN AST1-RELATED"/>
    <property type="match status" value="1"/>
</dbReference>
<dbReference type="SMART" id="SM00829">
    <property type="entry name" value="PKS_ER"/>
    <property type="match status" value="1"/>
</dbReference>
<dbReference type="EMBL" id="HBHQ01026209">
    <property type="protein sequence ID" value="CAD9825899.1"/>
    <property type="molecule type" value="Transcribed_RNA"/>
</dbReference>